<protein>
    <submittedName>
        <fullName evidence="4">Latex serine proteinase inhibitor-like</fullName>
    </submittedName>
</protein>
<dbReference type="Gene3D" id="2.80.10.50">
    <property type="match status" value="1"/>
</dbReference>
<dbReference type="PANTHER" id="PTHR33107:SF39">
    <property type="entry name" value="KUNITZ-TYPE SERINE PROTEASE INHIBITOR DRTI-LIKE"/>
    <property type="match status" value="1"/>
</dbReference>
<accession>A0A1S4BNE5</accession>
<dbReference type="SUPFAM" id="SSF50386">
    <property type="entry name" value="STI-like"/>
    <property type="match status" value="1"/>
</dbReference>
<sequence length="224" mass="24670">MKSILLFLSLAFLPFSALATCTTDTGHGNQVLRVVKDWKGHPLDKGARYFIVSAFNGAGGGGVRLANLGGQDENTCPTSVVQSPRDKDDGIAVYFKPKEPKHQEIVESAPLNINFYLDYYKCANLTVWKVDHYPKPAEHYTISTGAKLANPLDVNSWFQIKSLGSSYKLVFCPYGETFTCQNVGIVSESGYRRLVLTDNAKAFVFIKDDRIGKVEALSSITSAF</sequence>
<dbReference type="GO" id="GO:0004866">
    <property type="term" value="F:endopeptidase inhibitor activity"/>
    <property type="evidence" value="ECO:0007669"/>
    <property type="project" value="InterPro"/>
</dbReference>
<evidence type="ECO:0000256" key="2">
    <source>
        <dbReference type="ARBA" id="ARBA00022690"/>
    </source>
</evidence>
<dbReference type="AlphaFoldDB" id="A0A1S4BNE5"/>
<evidence type="ECO:0000256" key="1">
    <source>
        <dbReference type="ARBA" id="ARBA00005440"/>
    </source>
</evidence>
<dbReference type="PRINTS" id="PR00291">
    <property type="entry name" value="KUNITZINHBTR"/>
</dbReference>
<dbReference type="PaxDb" id="4097-A0A1S4BNE5"/>
<dbReference type="InterPro" id="IPR056368">
    <property type="entry name" value="KTI1"/>
</dbReference>
<dbReference type="OrthoDB" id="1296922at2759"/>
<dbReference type="InterPro" id="IPR002160">
    <property type="entry name" value="Prot_inh_Kunz-lg"/>
</dbReference>
<organism evidence="3 4">
    <name type="scientific">Nicotiana tabacum</name>
    <name type="common">Common tobacco</name>
    <dbReference type="NCBI Taxonomy" id="4097"/>
    <lineage>
        <taxon>Eukaryota</taxon>
        <taxon>Viridiplantae</taxon>
        <taxon>Streptophyta</taxon>
        <taxon>Embryophyta</taxon>
        <taxon>Tracheophyta</taxon>
        <taxon>Spermatophyta</taxon>
        <taxon>Magnoliopsida</taxon>
        <taxon>eudicotyledons</taxon>
        <taxon>Gunneridae</taxon>
        <taxon>Pentapetalae</taxon>
        <taxon>asterids</taxon>
        <taxon>lamiids</taxon>
        <taxon>Solanales</taxon>
        <taxon>Solanaceae</taxon>
        <taxon>Nicotianoideae</taxon>
        <taxon>Nicotianeae</taxon>
        <taxon>Nicotiana</taxon>
    </lineage>
</organism>
<gene>
    <name evidence="4" type="primary">LOC107810151</name>
</gene>
<dbReference type="SMART" id="SM00452">
    <property type="entry name" value="STI"/>
    <property type="match status" value="1"/>
</dbReference>
<dbReference type="PANTHER" id="PTHR33107">
    <property type="entry name" value="KUNITZ TRYPSIN INHIBITOR 2"/>
    <property type="match status" value="1"/>
</dbReference>
<reference evidence="3" key="1">
    <citation type="journal article" date="2014" name="Nat. Commun.">
        <title>The tobacco genome sequence and its comparison with those of tomato and potato.</title>
        <authorList>
            <person name="Sierro N."/>
            <person name="Battey J.N."/>
            <person name="Ouadi S."/>
            <person name="Bakaher N."/>
            <person name="Bovet L."/>
            <person name="Willig A."/>
            <person name="Goepfert S."/>
            <person name="Peitsch M.C."/>
            <person name="Ivanov N.V."/>
        </authorList>
    </citation>
    <scope>NUCLEOTIDE SEQUENCE [LARGE SCALE GENOMIC DNA]</scope>
</reference>
<dbReference type="GeneID" id="107810151"/>
<evidence type="ECO:0000313" key="4">
    <source>
        <dbReference type="RefSeq" id="XP_016490377.1"/>
    </source>
</evidence>
<dbReference type="KEGG" id="nta:107810151"/>
<dbReference type="CDD" id="cd00178">
    <property type="entry name" value="beta-trefoil_STI"/>
    <property type="match status" value="1"/>
</dbReference>
<dbReference type="Pfam" id="PF00197">
    <property type="entry name" value="Kunitz_legume"/>
    <property type="match status" value="1"/>
</dbReference>
<comment type="similarity">
    <text evidence="1">Belongs to the protease inhibitor I3 (leguminous Kunitz-type inhibitor) family.</text>
</comment>
<dbReference type="RefSeq" id="XP_016490377.1">
    <property type="nucleotide sequence ID" value="XM_016634891.1"/>
</dbReference>
<dbReference type="STRING" id="4097.A0A1S4BNE5"/>
<dbReference type="InterPro" id="IPR011065">
    <property type="entry name" value="Kunitz_inhibitor_STI-like_sf"/>
</dbReference>
<proteinExistence type="inferred from homology"/>
<dbReference type="Proteomes" id="UP000790787">
    <property type="component" value="Chromosome 20"/>
</dbReference>
<keyword evidence="3" id="KW-1185">Reference proteome</keyword>
<dbReference type="OMA" id="WKGHPLD"/>
<name>A0A1S4BNE5_TOBAC</name>
<keyword evidence="2" id="KW-0646">Protease inhibitor</keyword>
<evidence type="ECO:0000313" key="3">
    <source>
        <dbReference type="Proteomes" id="UP000790787"/>
    </source>
</evidence>
<reference evidence="4" key="2">
    <citation type="submission" date="2025-08" db="UniProtKB">
        <authorList>
            <consortium name="RefSeq"/>
        </authorList>
    </citation>
    <scope>IDENTIFICATION</scope>
</reference>